<feature type="domain" description="NADH:flavin oxidoreductase/NADH oxidase N-terminal" evidence="5">
    <location>
        <begin position="125"/>
        <end position="394"/>
    </location>
</feature>
<reference evidence="6" key="1">
    <citation type="submission" date="2022-08" db="EMBL/GenBank/DDBJ databases">
        <authorList>
            <person name="Giroux E."/>
            <person name="Giroux E."/>
        </authorList>
    </citation>
    <scope>NUCLEOTIDE SEQUENCE</scope>
    <source>
        <strain evidence="6">H1091258</strain>
    </source>
</reference>
<name>A0A9W4RH89_9PEZI</name>
<evidence type="ECO:0000259" key="5">
    <source>
        <dbReference type="Pfam" id="PF00724"/>
    </source>
</evidence>
<evidence type="ECO:0000256" key="2">
    <source>
        <dbReference type="ARBA" id="ARBA00022630"/>
    </source>
</evidence>
<dbReference type="InterPro" id="IPR001155">
    <property type="entry name" value="OxRdtase_FMN_N"/>
</dbReference>
<keyword evidence="2" id="KW-0285">Flavoprotein</keyword>
<comment type="caution">
    <text evidence="6">The sequence shown here is derived from an EMBL/GenBank/DDBJ whole genome shotgun (WGS) entry which is preliminary data.</text>
</comment>
<dbReference type="Gene3D" id="3.40.50.720">
    <property type="entry name" value="NAD(P)-binding Rossmann-like Domain"/>
    <property type="match status" value="1"/>
</dbReference>
<accession>A0A9W4RH89</accession>
<keyword evidence="3" id="KW-0288">FMN</keyword>
<evidence type="ECO:0000256" key="3">
    <source>
        <dbReference type="ARBA" id="ARBA00022643"/>
    </source>
</evidence>
<sequence length="739" mass="79885">MSVHQGTGRFGMDYFLEKPLTLACGLTISNRLVKAAMAEGLGRKDTRNLPAGRECLDVYGEWANGGWGLVITGSTTSRSLRVIETIIRSSSLTFCTGNVQIDPAHLGGPNDFAIDSTLPSHTTLAAYTAWAHASSRNNTKAIVQLCHPGRQIAFHKRRTIAPSAVPMNLGDSFGPNLLNKLVFGTPREMTAEEIRDVINRFAGAARIVADAGFAGVELHGAHGYLLTQFLSPVTNLRTDEYGGSAAARAKIVVDIIQAIRQVVPATFCVGLKINSVDVGSKGALAECIDQLRLITETGGLDFLEVSGGSFENPTFSTGVGDAANTGAKASTLAREAFFLDFSTAIRKALSTVPLLLTGGFRSRKGMEAALKGGCCDLVGLARPSVLDPLLPLRVLLNRVVPDDEAMIIATRVPEGNMAKKLGVKLLGVGAERVSLKKRIFSMCISPDLSEQDWYIGRMHRIGSIKTSTLITVADTKIGTSILRRFLSQRGLAQSQHGIYLAGDIADVKKTLLENGRTQHSYETMRLDQSSVASVRRVASDINKRVAAGFMPPIQALVLTSDQNQTANFLLCLLLLQSMDKNRGRIIAVRSKPDSANRLDEETDSASKLDESRIWPAQLKSRLAADPALCDISVAEAISEIGYSESGRVENWPLFAVISNIMWLLSAIVSFVWPMHVADGSVARDVVRAVGDDVNGVHLCALAVSEKDAMADAERYERSWQDACMRAEMQEGDTILTDWR</sequence>
<comment type="similarity">
    <text evidence="1">Belongs to the NADH:flavin oxidoreductase/NADH oxidase family.</text>
</comment>
<protein>
    <recommendedName>
        <fullName evidence="5">NADH:flavin oxidoreductase/NADH oxidase N-terminal domain-containing protein</fullName>
    </recommendedName>
</protein>
<dbReference type="InterPro" id="IPR013785">
    <property type="entry name" value="Aldolase_TIM"/>
</dbReference>
<dbReference type="EMBL" id="CAMGZC010000010">
    <property type="protein sequence ID" value="CAI0641320.1"/>
    <property type="molecule type" value="Genomic_DNA"/>
</dbReference>
<dbReference type="Proteomes" id="UP001152533">
    <property type="component" value="Unassembled WGS sequence"/>
</dbReference>
<dbReference type="InterPro" id="IPR051799">
    <property type="entry name" value="NADH_flavin_oxidoreductase"/>
</dbReference>
<keyword evidence="7" id="KW-1185">Reference proteome</keyword>
<dbReference type="Gene3D" id="3.20.20.70">
    <property type="entry name" value="Aldolase class I"/>
    <property type="match status" value="1"/>
</dbReference>
<proteinExistence type="inferred from homology"/>
<evidence type="ECO:0000256" key="4">
    <source>
        <dbReference type="ARBA" id="ARBA00023002"/>
    </source>
</evidence>
<dbReference type="GO" id="GO:0016491">
    <property type="term" value="F:oxidoreductase activity"/>
    <property type="evidence" value="ECO:0007669"/>
    <property type="project" value="UniProtKB-KW"/>
</dbReference>
<gene>
    <name evidence="6" type="ORF">CGXH109_LOCUS2986</name>
</gene>
<dbReference type="AlphaFoldDB" id="A0A9W4RH89"/>
<dbReference type="PANTHER" id="PTHR43656">
    <property type="entry name" value="BINDING OXIDOREDUCTASE, PUTATIVE (AFU_ORTHOLOGUE AFUA_2G08260)-RELATED"/>
    <property type="match status" value="1"/>
</dbReference>
<keyword evidence="4" id="KW-0560">Oxidoreductase</keyword>
<evidence type="ECO:0000313" key="7">
    <source>
        <dbReference type="Proteomes" id="UP001152533"/>
    </source>
</evidence>
<dbReference type="PANTHER" id="PTHR43656:SF2">
    <property type="entry name" value="BINDING OXIDOREDUCTASE, PUTATIVE (AFU_ORTHOLOGUE AFUA_2G08260)-RELATED"/>
    <property type="match status" value="1"/>
</dbReference>
<evidence type="ECO:0000256" key="1">
    <source>
        <dbReference type="ARBA" id="ARBA00005979"/>
    </source>
</evidence>
<dbReference type="SUPFAM" id="SSF51395">
    <property type="entry name" value="FMN-linked oxidoreductases"/>
    <property type="match status" value="1"/>
</dbReference>
<dbReference type="Pfam" id="PF00724">
    <property type="entry name" value="Oxidored_FMN"/>
    <property type="match status" value="1"/>
</dbReference>
<organism evidence="6 7">
    <name type="scientific">Colletotrichum noveboracense</name>
    <dbReference type="NCBI Taxonomy" id="2664923"/>
    <lineage>
        <taxon>Eukaryota</taxon>
        <taxon>Fungi</taxon>
        <taxon>Dikarya</taxon>
        <taxon>Ascomycota</taxon>
        <taxon>Pezizomycotina</taxon>
        <taxon>Sordariomycetes</taxon>
        <taxon>Hypocreomycetidae</taxon>
        <taxon>Glomerellales</taxon>
        <taxon>Glomerellaceae</taxon>
        <taxon>Colletotrichum</taxon>
        <taxon>Colletotrichum gloeosporioides species complex</taxon>
    </lineage>
</organism>
<evidence type="ECO:0000313" key="6">
    <source>
        <dbReference type="EMBL" id="CAI0641320.1"/>
    </source>
</evidence>
<dbReference type="GO" id="GO:0010181">
    <property type="term" value="F:FMN binding"/>
    <property type="evidence" value="ECO:0007669"/>
    <property type="project" value="InterPro"/>
</dbReference>